<evidence type="ECO:0000313" key="1">
    <source>
        <dbReference type="Proteomes" id="UP000694866"/>
    </source>
</evidence>
<gene>
    <name evidence="2" type="primary">LOC105268717</name>
</gene>
<reference evidence="2" key="1">
    <citation type="submission" date="2025-08" db="UniProtKB">
        <authorList>
            <consortium name="RefSeq"/>
        </authorList>
    </citation>
    <scope>IDENTIFICATION</scope>
    <source>
        <strain evidence="2">USDA-PBARC FA_bdor</strain>
        <tissue evidence="2">Whole organism</tissue>
    </source>
</reference>
<dbReference type="KEGG" id="fas:105268717"/>
<name>A0A9R1TCE3_9HYME</name>
<keyword evidence="1" id="KW-1185">Reference proteome</keyword>
<dbReference type="AlphaFoldDB" id="A0A9R1TCE3"/>
<evidence type="ECO:0000313" key="2">
    <source>
        <dbReference type="RefSeq" id="XP_011306805.1"/>
    </source>
</evidence>
<organism evidence="1 2">
    <name type="scientific">Fopius arisanus</name>
    <dbReference type="NCBI Taxonomy" id="64838"/>
    <lineage>
        <taxon>Eukaryota</taxon>
        <taxon>Metazoa</taxon>
        <taxon>Ecdysozoa</taxon>
        <taxon>Arthropoda</taxon>
        <taxon>Hexapoda</taxon>
        <taxon>Insecta</taxon>
        <taxon>Pterygota</taxon>
        <taxon>Neoptera</taxon>
        <taxon>Endopterygota</taxon>
        <taxon>Hymenoptera</taxon>
        <taxon>Apocrita</taxon>
        <taxon>Ichneumonoidea</taxon>
        <taxon>Braconidae</taxon>
        <taxon>Opiinae</taxon>
        <taxon>Fopius</taxon>
    </lineage>
</organism>
<dbReference type="GeneID" id="105268717"/>
<accession>A0A9R1TCE3</accession>
<dbReference type="RefSeq" id="XP_011306805.1">
    <property type="nucleotide sequence ID" value="XM_011308503.1"/>
</dbReference>
<dbReference type="Proteomes" id="UP000694866">
    <property type="component" value="Unplaced"/>
</dbReference>
<protein>
    <submittedName>
        <fullName evidence="2">Uncharacterized protein</fullName>
    </submittedName>
</protein>
<sequence>MREIQRNRLISKYILDSIDIFIYPFSNDSCLHQSFEALIKIPHIWEALPHENRLPILSYDVMHTINVSGIVINRFRSTRPIIWRCYREITGRVHHQELILISHHREITIR</sequence>
<proteinExistence type="predicted"/>